<dbReference type="EMBL" id="UYRW01002513">
    <property type="protein sequence ID" value="VDK85507.1"/>
    <property type="molecule type" value="Genomic_DNA"/>
</dbReference>
<evidence type="ECO:0000313" key="3">
    <source>
        <dbReference type="WBParaSite" id="nOo.2.0.1.t07243-RA"/>
    </source>
</evidence>
<reference evidence="3" key="1">
    <citation type="submission" date="2016-06" db="UniProtKB">
        <authorList>
            <consortium name="WormBaseParasite"/>
        </authorList>
    </citation>
    <scope>IDENTIFICATION</scope>
</reference>
<accession>A0A182EGM1</accession>
<organism evidence="3">
    <name type="scientific">Onchocerca ochengi</name>
    <name type="common">Filarial nematode worm</name>
    <dbReference type="NCBI Taxonomy" id="42157"/>
    <lineage>
        <taxon>Eukaryota</taxon>
        <taxon>Metazoa</taxon>
        <taxon>Ecdysozoa</taxon>
        <taxon>Nematoda</taxon>
        <taxon>Chromadorea</taxon>
        <taxon>Rhabditida</taxon>
        <taxon>Spirurina</taxon>
        <taxon>Spiruromorpha</taxon>
        <taxon>Filarioidea</taxon>
        <taxon>Onchocercidae</taxon>
        <taxon>Onchocerca</taxon>
    </lineage>
</organism>
<dbReference type="Proteomes" id="UP000271087">
    <property type="component" value="Unassembled WGS sequence"/>
</dbReference>
<name>A0A182EGM1_ONCOC</name>
<reference evidence="1 2" key="2">
    <citation type="submission" date="2018-08" db="EMBL/GenBank/DDBJ databases">
        <authorList>
            <person name="Laetsch R D."/>
            <person name="Stevens L."/>
            <person name="Kumar S."/>
            <person name="Blaxter L. M."/>
        </authorList>
    </citation>
    <scope>NUCLEOTIDE SEQUENCE [LARGE SCALE GENOMIC DNA]</scope>
</reference>
<evidence type="ECO:0000313" key="2">
    <source>
        <dbReference type="Proteomes" id="UP000271087"/>
    </source>
</evidence>
<dbReference type="AlphaFoldDB" id="A0A182EGM1"/>
<dbReference type="WBParaSite" id="nOo.2.0.1.t07243-RA">
    <property type="protein sequence ID" value="nOo.2.0.1.t07243-RA"/>
    <property type="gene ID" value="nOo.2.0.1.g07243"/>
</dbReference>
<dbReference type="OrthoDB" id="5811517at2759"/>
<keyword evidence="2" id="KW-1185">Reference proteome</keyword>
<sequence length="457" mass="51318">MEVLPFPLYPKLQKLVFPIKWKQPADSLGKLPDEWQCLAVFRRNELVNDFVNFQFGRIQFDLRYLDIALLYFFSFLSNYTENRKTFSNNMKHWLELYIVVAVYTTLGWCQSCSLPSTFSKHMQCIKNTVSANYGTLEAEIREHKRRAIKTCFAQTIAEGNQENRCVLALSDLESKAWDRNGPLRDCSICRTFANGAIKAMLSTSAEEQKCVRSEVSKALTIEAEYCLRTKNSSFGGIPEFPDFEEGSYAFKDEIINSVSDYILTYSRLAFCNERKPGRAEATRKCLKNPFDGYLAKHCDALKNCESQIPEACRAQTLQLKKATCVCVEHTRSELKKRLSSIAHAIRDAADSNDRGAASIGGGSKVDQCVGNIKSLVRTPTNDWIEVIDKALEKCLKKKPAGQNLGLDSLINVGCRKVIADTTGTAHIQLKAGFDFINNLMDAMVDRAGRFCGGVQCG</sequence>
<evidence type="ECO:0000313" key="1">
    <source>
        <dbReference type="EMBL" id="VDK85507.1"/>
    </source>
</evidence>
<gene>
    <name evidence="1" type="ORF">NOO_LOCUS7243</name>
</gene>
<protein>
    <submittedName>
        <fullName evidence="3">DUF19 domain-containing protein</fullName>
    </submittedName>
</protein>
<proteinExistence type="predicted"/>
<dbReference type="STRING" id="42157.A0A182EGM1"/>